<dbReference type="InterPro" id="IPR012349">
    <property type="entry name" value="Split_barrel_FMN-bd"/>
</dbReference>
<keyword evidence="4" id="KW-1185">Reference proteome</keyword>
<dbReference type="InterPro" id="IPR011576">
    <property type="entry name" value="Pyridox_Oxase_N"/>
</dbReference>
<evidence type="ECO:0000313" key="4">
    <source>
        <dbReference type="Proteomes" id="UP000318380"/>
    </source>
</evidence>
<dbReference type="GO" id="GO:0005829">
    <property type="term" value="C:cytosol"/>
    <property type="evidence" value="ECO:0007669"/>
    <property type="project" value="TreeGrafter"/>
</dbReference>
<dbReference type="NCBIfam" id="TIGR03618">
    <property type="entry name" value="Rv1155_F420"/>
    <property type="match status" value="1"/>
</dbReference>
<dbReference type="PANTHER" id="PTHR35176:SF6">
    <property type="entry name" value="HEME OXYGENASE HI_0854-RELATED"/>
    <property type="match status" value="1"/>
</dbReference>
<keyword evidence="1" id="KW-0560">Oxidoreductase</keyword>
<evidence type="ECO:0000259" key="2">
    <source>
        <dbReference type="Pfam" id="PF01243"/>
    </source>
</evidence>
<proteinExistence type="predicted"/>
<organism evidence="3 4">
    <name type="scientific">Kribbella amoyensis</name>
    <dbReference type="NCBI Taxonomy" id="996641"/>
    <lineage>
        <taxon>Bacteria</taxon>
        <taxon>Bacillati</taxon>
        <taxon>Actinomycetota</taxon>
        <taxon>Actinomycetes</taxon>
        <taxon>Propionibacteriales</taxon>
        <taxon>Kribbellaceae</taxon>
        <taxon>Kribbella</taxon>
    </lineage>
</organism>
<dbReference type="AlphaFoldDB" id="A0A561BS91"/>
<evidence type="ECO:0000256" key="1">
    <source>
        <dbReference type="ARBA" id="ARBA00023002"/>
    </source>
</evidence>
<dbReference type="GO" id="GO:0016627">
    <property type="term" value="F:oxidoreductase activity, acting on the CH-CH group of donors"/>
    <property type="evidence" value="ECO:0007669"/>
    <property type="project" value="TreeGrafter"/>
</dbReference>
<dbReference type="EMBL" id="VIVK01000001">
    <property type="protein sequence ID" value="TWD81736.1"/>
    <property type="molecule type" value="Genomic_DNA"/>
</dbReference>
<name>A0A561BS91_9ACTN</name>
<dbReference type="Gene3D" id="2.30.110.10">
    <property type="entry name" value="Electron Transport, Fmn-binding Protein, Chain A"/>
    <property type="match status" value="1"/>
</dbReference>
<dbReference type="RefSeq" id="WP_145806825.1">
    <property type="nucleotide sequence ID" value="NZ_VIVK01000001.1"/>
</dbReference>
<feature type="domain" description="Pyridoxamine 5'-phosphate oxidase N-terminal" evidence="2">
    <location>
        <begin position="6"/>
        <end position="105"/>
    </location>
</feature>
<dbReference type="GO" id="GO:0070967">
    <property type="term" value="F:coenzyme F420 binding"/>
    <property type="evidence" value="ECO:0007669"/>
    <property type="project" value="TreeGrafter"/>
</dbReference>
<dbReference type="OrthoDB" id="162914at2"/>
<dbReference type="InterPro" id="IPR052019">
    <property type="entry name" value="F420H2_bilvrd_red/Heme_oxyg"/>
</dbReference>
<dbReference type="Pfam" id="PF01243">
    <property type="entry name" value="PNPOx_N"/>
    <property type="match status" value="1"/>
</dbReference>
<dbReference type="InterPro" id="IPR019920">
    <property type="entry name" value="F420-binding_dom_put"/>
</dbReference>
<dbReference type="Proteomes" id="UP000318380">
    <property type="component" value="Unassembled WGS sequence"/>
</dbReference>
<evidence type="ECO:0000313" key="3">
    <source>
        <dbReference type="EMBL" id="TWD81736.1"/>
    </source>
</evidence>
<reference evidence="3 4" key="1">
    <citation type="submission" date="2019-06" db="EMBL/GenBank/DDBJ databases">
        <title>Sequencing the genomes of 1000 actinobacteria strains.</title>
        <authorList>
            <person name="Klenk H.-P."/>
        </authorList>
    </citation>
    <scope>NUCLEOTIDE SEQUENCE [LARGE SCALE GENOMIC DNA]</scope>
    <source>
        <strain evidence="3 4">DSM 24683</strain>
    </source>
</reference>
<dbReference type="SUPFAM" id="SSF50475">
    <property type="entry name" value="FMN-binding split barrel"/>
    <property type="match status" value="1"/>
</dbReference>
<gene>
    <name evidence="3" type="ORF">FB561_2858</name>
</gene>
<dbReference type="PANTHER" id="PTHR35176">
    <property type="entry name" value="HEME OXYGENASE HI_0854-RELATED"/>
    <property type="match status" value="1"/>
</dbReference>
<protein>
    <submittedName>
        <fullName evidence="3">PPOX class probable F420-dependent enzyme</fullName>
    </submittedName>
</protein>
<comment type="caution">
    <text evidence="3">The sequence shown here is derived from an EMBL/GenBank/DDBJ whole genome shotgun (WGS) entry which is preliminary data.</text>
</comment>
<accession>A0A561BS91</accession>
<sequence length="133" mass="14947">MEIPPVFHDLLASRAVAFVSTIGKRGEPQTTPLWFLFDGERVRISLVDGRQKLRNLRRDPRISVVVVEPDRPTYYLELRGRISELVADPGLELERAIATKYTGGWSDVEPPGTTRYATSIVVERTTQQLGEPG</sequence>